<name>A0A812M3M5_9DINO</name>
<keyword evidence="4" id="KW-1185">Reference proteome</keyword>
<reference evidence="3" key="1">
    <citation type="submission" date="2021-02" db="EMBL/GenBank/DDBJ databases">
        <authorList>
            <person name="Dougan E. K."/>
            <person name="Rhodes N."/>
            <person name="Thang M."/>
            <person name="Chan C."/>
        </authorList>
    </citation>
    <scope>NUCLEOTIDE SEQUENCE</scope>
</reference>
<keyword evidence="2" id="KW-1133">Transmembrane helix</keyword>
<evidence type="ECO:0000313" key="3">
    <source>
        <dbReference type="EMBL" id="CAE7254698.1"/>
    </source>
</evidence>
<dbReference type="Proteomes" id="UP000604046">
    <property type="component" value="Unassembled WGS sequence"/>
</dbReference>
<keyword evidence="2" id="KW-0812">Transmembrane</keyword>
<sequence length="375" mass="42464">MDRRTPPLVRSHLSSPNAESGGRFKVSRDELLGGDEEWQSRSAGSDEDSAAESFNTPDDHPLGENIYALLIAEVMQSYTKIWIAGASMLTVARLVYAALLMLAVIFLQVFLLQAVSSKLCVPAMRHIRQIYDNYQIAVYGENNTYVTVNGFHRGIDGAELHLQGFMALPLETKVEVCSVPLSQPHFTYCILLIWTMTCFAEIRATMRLFYFALVSIDTVDRVKDCIVEREEGHKAIVGVTQGVRYFMGITCFFPRIASTLFLNYLGCRWLVSTASLQDLFLNSLALEFMLLLPELIYRTFATDRAWKLTETIMIGGNSLQLPKEGTGLMVSLFWVVLAIVWVYVYMVYIQQVLPGYKWDVRHVCQQVPEIYDESA</sequence>
<comment type="caution">
    <text evidence="3">The sequence shown here is derived from an EMBL/GenBank/DDBJ whole genome shotgun (WGS) entry which is preliminary data.</text>
</comment>
<feature type="transmembrane region" description="Helical" evidence="2">
    <location>
        <begin position="245"/>
        <end position="267"/>
    </location>
</feature>
<keyword evidence="2" id="KW-0472">Membrane</keyword>
<evidence type="ECO:0000256" key="1">
    <source>
        <dbReference type="SAM" id="MobiDB-lite"/>
    </source>
</evidence>
<evidence type="ECO:0000256" key="2">
    <source>
        <dbReference type="SAM" id="Phobius"/>
    </source>
</evidence>
<evidence type="ECO:0000313" key="4">
    <source>
        <dbReference type="Proteomes" id="UP000604046"/>
    </source>
</evidence>
<protein>
    <submittedName>
        <fullName evidence="3">Uncharacterized protein</fullName>
    </submittedName>
</protein>
<proteinExistence type="predicted"/>
<dbReference type="AlphaFoldDB" id="A0A812M3M5"/>
<organism evidence="3 4">
    <name type="scientific">Symbiodinium natans</name>
    <dbReference type="NCBI Taxonomy" id="878477"/>
    <lineage>
        <taxon>Eukaryota</taxon>
        <taxon>Sar</taxon>
        <taxon>Alveolata</taxon>
        <taxon>Dinophyceae</taxon>
        <taxon>Suessiales</taxon>
        <taxon>Symbiodiniaceae</taxon>
        <taxon>Symbiodinium</taxon>
    </lineage>
</organism>
<dbReference type="EMBL" id="CAJNDS010001302">
    <property type="protein sequence ID" value="CAE7254698.1"/>
    <property type="molecule type" value="Genomic_DNA"/>
</dbReference>
<dbReference type="OrthoDB" id="427077at2759"/>
<feature type="transmembrane region" description="Helical" evidence="2">
    <location>
        <begin position="328"/>
        <end position="348"/>
    </location>
</feature>
<feature type="region of interest" description="Disordered" evidence="1">
    <location>
        <begin position="1"/>
        <end position="58"/>
    </location>
</feature>
<accession>A0A812M3M5</accession>
<gene>
    <name evidence="3" type="ORF">SNAT2548_LOCUS12906</name>
</gene>
<feature type="transmembrane region" description="Helical" evidence="2">
    <location>
        <begin position="94"/>
        <end position="115"/>
    </location>
</feature>
<feature type="transmembrane region" description="Helical" evidence="2">
    <location>
        <begin position="279"/>
        <end position="297"/>
    </location>
</feature>